<dbReference type="HOGENOM" id="CLU_027634_6_0_9"/>
<keyword evidence="2" id="KW-0808">Transferase</keyword>
<dbReference type="GO" id="GO:0016301">
    <property type="term" value="F:kinase activity"/>
    <property type="evidence" value="ECO:0007669"/>
    <property type="project" value="UniProtKB-KW"/>
</dbReference>
<comment type="similarity">
    <text evidence="1">Belongs to the carbohydrate kinase PfkB family.</text>
</comment>
<dbReference type="PANTHER" id="PTHR43320:SF2">
    <property type="entry name" value="2-DEHYDRO-3-DEOXYGLUCONOKINASE_2-DEHYDRO-3-DEOXYGALACTONOKINASE"/>
    <property type="match status" value="1"/>
</dbReference>
<reference evidence="6" key="2">
    <citation type="submission" date="2011-06" db="EMBL/GenBank/DDBJ databases">
        <title>The complete genome sequence of Alicyclobacillus acidocaldarius sp. Tc-4-1.</title>
        <authorList>
            <person name="Chen Y."/>
            <person name="He Y."/>
            <person name="Dong Z."/>
            <person name="Hu S."/>
        </authorList>
    </citation>
    <scope>NUCLEOTIDE SEQUENCE [LARGE SCALE GENOMIC DNA]</scope>
    <source>
        <strain evidence="6">Tc-4-1</strain>
    </source>
</reference>
<evidence type="ECO:0000256" key="2">
    <source>
        <dbReference type="ARBA" id="ARBA00022679"/>
    </source>
</evidence>
<dbReference type="PANTHER" id="PTHR43320">
    <property type="entry name" value="SUGAR KINASE"/>
    <property type="match status" value="1"/>
</dbReference>
<dbReference type="Gene3D" id="3.40.1190.20">
    <property type="match status" value="1"/>
</dbReference>
<feature type="domain" description="Carbohydrate kinase PfkB" evidence="4">
    <location>
        <begin position="41"/>
        <end position="335"/>
    </location>
</feature>
<gene>
    <name evidence="5" type="primary">kdgK</name>
    <name evidence="5" type="ordered locus">TC41_2572</name>
</gene>
<dbReference type="STRING" id="1048834.TC41_2572"/>
<protein>
    <submittedName>
        <fullName evidence="5">PfkB domain protein</fullName>
    </submittedName>
</protein>
<dbReference type="PROSITE" id="PS00584">
    <property type="entry name" value="PFKB_KINASES_2"/>
    <property type="match status" value="1"/>
</dbReference>
<dbReference type="KEGG" id="aad:TC41_2572"/>
<dbReference type="Pfam" id="PF00294">
    <property type="entry name" value="PfkB"/>
    <property type="match status" value="1"/>
</dbReference>
<dbReference type="Proteomes" id="UP000000292">
    <property type="component" value="Chromosome"/>
</dbReference>
<dbReference type="InterPro" id="IPR029056">
    <property type="entry name" value="Ribokinase-like"/>
</dbReference>
<evidence type="ECO:0000256" key="1">
    <source>
        <dbReference type="ARBA" id="ARBA00010688"/>
    </source>
</evidence>
<name>F8IHJ4_ALIAT</name>
<proteinExistence type="inferred from homology"/>
<reference evidence="5 6" key="1">
    <citation type="journal article" date="2011" name="J. Bacteriol.">
        <title>Complete Genome Sequence of Alicyclobacillus acidocaldarius Strain Tc-4-1.</title>
        <authorList>
            <person name="Chen Y."/>
            <person name="He Y."/>
            <person name="Zhang B."/>
            <person name="Yang J."/>
            <person name="Li W."/>
            <person name="Dong Z."/>
            <person name="Hu S."/>
        </authorList>
    </citation>
    <scope>NUCLEOTIDE SEQUENCE [LARGE SCALE GENOMIC DNA]</scope>
    <source>
        <strain evidence="5 6">Tc-4-1</strain>
    </source>
</reference>
<keyword evidence="3" id="KW-0418">Kinase</keyword>
<dbReference type="PATRIC" id="fig|1048834.4.peg.2430"/>
<evidence type="ECO:0000259" key="4">
    <source>
        <dbReference type="Pfam" id="PF00294"/>
    </source>
</evidence>
<dbReference type="AlphaFoldDB" id="F8IHJ4"/>
<evidence type="ECO:0000256" key="3">
    <source>
        <dbReference type="ARBA" id="ARBA00022777"/>
    </source>
</evidence>
<dbReference type="InterPro" id="IPR011611">
    <property type="entry name" value="PfkB_dom"/>
</dbReference>
<dbReference type="InterPro" id="IPR002173">
    <property type="entry name" value="Carboh/pur_kinase_PfkB_CS"/>
</dbReference>
<dbReference type="InterPro" id="IPR052700">
    <property type="entry name" value="Carb_kinase_PfkB-like"/>
</dbReference>
<dbReference type="EMBL" id="CP002902">
    <property type="protein sequence ID" value="AEJ44467.1"/>
    <property type="molecule type" value="Genomic_DNA"/>
</dbReference>
<sequence>MAVVRHAHRLARWSSLSARRGEMADREPSELRVLTFGEPLVVCVPDGAGRLHQVRRFHTSCAGAELNTAVGLARLEVPVAYLAKVGDDPFGEQIRRALREEGVDDRLVTASHRCPTGIYFKQWAGLDGRTEVFYYRSQSAMAEEGFATYPAEERLASGEIAWVHGTGITWMIGEAARAASDALVEAARRCGATVSFDINVRLKLAPEDAWRALLVQVAPKVTWLFLGDTEAEMLLGTARAQEVWASIRDMGFAGEGVIVKRGAEGAEWLSDGGVLHVPAWPVSNVVDTVGAGDGFNAGFIAGRMKGWTTEEALRLAALVGACAVTAGGDYDGYPTWREAMSYLEGQGGVER</sequence>
<dbReference type="eggNOG" id="COG0524">
    <property type="taxonomic scope" value="Bacteria"/>
</dbReference>
<evidence type="ECO:0000313" key="6">
    <source>
        <dbReference type="Proteomes" id="UP000000292"/>
    </source>
</evidence>
<accession>F8IHJ4</accession>
<dbReference type="SUPFAM" id="SSF53613">
    <property type="entry name" value="Ribokinase-like"/>
    <property type="match status" value="1"/>
</dbReference>
<dbReference type="CDD" id="cd01166">
    <property type="entry name" value="KdgK"/>
    <property type="match status" value="1"/>
</dbReference>
<evidence type="ECO:0000313" key="5">
    <source>
        <dbReference type="EMBL" id="AEJ44467.1"/>
    </source>
</evidence>
<organism evidence="5 6">
    <name type="scientific">Alicyclobacillus acidocaldarius (strain Tc-4-1)</name>
    <name type="common">Bacillus acidocaldarius</name>
    <dbReference type="NCBI Taxonomy" id="1048834"/>
    <lineage>
        <taxon>Bacteria</taxon>
        <taxon>Bacillati</taxon>
        <taxon>Bacillota</taxon>
        <taxon>Bacilli</taxon>
        <taxon>Bacillales</taxon>
        <taxon>Alicyclobacillaceae</taxon>
        <taxon>Alicyclobacillus</taxon>
    </lineage>
</organism>